<keyword evidence="1" id="KW-1133">Transmembrane helix</keyword>
<proteinExistence type="predicted"/>
<sequence length="55" mass="6373">MNKKLLKLIIKYLNKPKFLFGLGLSFIGTIMSLFISQFMGNLLNKEFLTTLFLVM</sequence>
<keyword evidence="1" id="KW-0812">Transmembrane</keyword>
<dbReference type="STRING" id="176090.SSIN_1050"/>
<evidence type="ECO:0000313" key="2">
    <source>
        <dbReference type="EMBL" id="KGM37184.1"/>
    </source>
</evidence>
<comment type="caution">
    <text evidence="2">The sequence shown here is derived from an EMBL/GenBank/DDBJ whole genome shotgun (WGS) entry which is preliminary data.</text>
</comment>
<dbReference type="PATRIC" id="fig|176090.4.peg.1018"/>
<accession>A0A0A0DGF6</accession>
<evidence type="ECO:0000256" key="1">
    <source>
        <dbReference type="SAM" id="Phobius"/>
    </source>
</evidence>
<dbReference type="Proteomes" id="UP000030019">
    <property type="component" value="Unassembled WGS sequence"/>
</dbReference>
<name>A0A0A0DGF6_9STRE</name>
<keyword evidence="3" id="KW-1185">Reference proteome</keyword>
<feature type="transmembrane region" description="Helical" evidence="1">
    <location>
        <begin position="20"/>
        <end position="39"/>
    </location>
</feature>
<gene>
    <name evidence="2" type="ORF">SSIN_1050</name>
</gene>
<evidence type="ECO:0000313" key="3">
    <source>
        <dbReference type="Proteomes" id="UP000030019"/>
    </source>
</evidence>
<keyword evidence="1" id="KW-0472">Membrane</keyword>
<dbReference type="AlphaFoldDB" id="A0A0A0DGF6"/>
<protein>
    <submittedName>
        <fullName evidence="2">Uncharacterized protein</fullName>
    </submittedName>
</protein>
<organism evidence="2 3">
    <name type="scientific">Streptococcus sinensis</name>
    <dbReference type="NCBI Taxonomy" id="176090"/>
    <lineage>
        <taxon>Bacteria</taxon>
        <taxon>Bacillati</taxon>
        <taxon>Bacillota</taxon>
        <taxon>Bacilli</taxon>
        <taxon>Lactobacillales</taxon>
        <taxon>Streptococcaceae</taxon>
        <taxon>Streptococcus</taxon>
    </lineage>
</organism>
<reference evidence="2 3" key="1">
    <citation type="submission" date="2014-06" db="EMBL/GenBank/DDBJ databases">
        <authorList>
            <person name="Teng J.L."/>
            <person name="Huang Y."/>
            <person name="Tse H."/>
            <person name="Lau S.K."/>
            <person name="Woo P.C."/>
        </authorList>
    </citation>
    <scope>NUCLEOTIDE SEQUENCE [LARGE SCALE GENOMIC DNA]</scope>
    <source>
        <strain evidence="2 3">HKU4</strain>
    </source>
</reference>
<dbReference type="EMBL" id="JPEN01000063">
    <property type="protein sequence ID" value="KGM37184.1"/>
    <property type="molecule type" value="Genomic_DNA"/>
</dbReference>